<dbReference type="Pfam" id="PF05494">
    <property type="entry name" value="MlaC"/>
    <property type="match status" value="1"/>
</dbReference>
<reference evidence="2 3" key="1">
    <citation type="submission" date="2019-04" db="EMBL/GenBank/DDBJ databases">
        <title>Genome sequence of Pelagicola litoralis CL-ES2.</title>
        <authorList>
            <person name="Cao J."/>
        </authorList>
    </citation>
    <scope>NUCLEOTIDE SEQUENCE [LARGE SCALE GENOMIC DNA]</scope>
    <source>
        <strain evidence="2 3">CL-ES2</strain>
    </source>
</reference>
<dbReference type="OrthoDB" id="7839352at2"/>
<proteinExistence type="predicted"/>
<dbReference type="InterPro" id="IPR008869">
    <property type="entry name" value="MlaC/ttg2D"/>
</dbReference>
<dbReference type="Gene3D" id="3.10.450.710">
    <property type="entry name" value="Tgt2/MlaC"/>
    <property type="match status" value="1"/>
</dbReference>
<dbReference type="Proteomes" id="UP000306575">
    <property type="component" value="Unassembled WGS sequence"/>
</dbReference>
<organism evidence="2 3">
    <name type="scientific">Shimia litoralis</name>
    <dbReference type="NCBI Taxonomy" id="420403"/>
    <lineage>
        <taxon>Bacteria</taxon>
        <taxon>Pseudomonadati</taxon>
        <taxon>Pseudomonadota</taxon>
        <taxon>Alphaproteobacteria</taxon>
        <taxon>Rhodobacterales</taxon>
        <taxon>Roseobacteraceae</taxon>
    </lineage>
</organism>
<sequence length="197" mass="21854">MNRRGFLVSGMASAAIFALPNVALALNESQASALVQKVVNDINKVIASGKSVSSMIRDFEKIFVKYADVPNIARSTLGVSARSASKSQLNAYTKAFQGYLSRKYGKRFEEFKGGEIIIKDARPLKRFYEVRTQAKLKGQSPFDVNFMVSDKTGRAKFFDMKIEGISLLVTEREEIGAMLDKRNGNIDLLIKDLKKSG</sequence>
<dbReference type="EMBL" id="SULI01000002">
    <property type="protein sequence ID" value="TKZ21991.1"/>
    <property type="molecule type" value="Genomic_DNA"/>
</dbReference>
<comment type="caution">
    <text evidence="2">The sequence shown here is derived from an EMBL/GenBank/DDBJ whole genome shotgun (WGS) entry which is preliminary data.</text>
</comment>
<dbReference type="InterPro" id="IPR042245">
    <property type="entry name" value="Tgt2/MlaC_sf"/>
</dbReference>
<feature type="chain" id="PRO_5020320175" evidence="1">
    <location>
        <begin position="26"/>
        <end position="197"/>
    </location>
</feature>
<gene>
    <name evidence="2" type="ORF">FAP39_01980</name>
</gene>
<evidence type="ECO:0000256" key="1">
    <source>
        <dbReference type="SAM" id="SignalP"/>
    </source>
</evidence>
<keyword evidence="3" id="KW-1185">Reference proteome</keyword>
<dbReference type="PANTHER" id="PTHR36573:SF1">
    <property type="entry name" value="INTERMEMBRANE PHOSPHOLIPID TRANSPORT SYSTEM BINDING PROTEIN MLAC"/>
    <property type="match status" value="1"/>
</dbReference>
<dbReference type="AlphaFoldDB" id="A0A4V6F3C3"/>
<feature type="signal peptide" evidence="1">
    <location>
        <begin position="1"/>
        <end position="25"/>
    </location>
</feature>
<dbReference type="PANTHER" id="PTHR36573">
    <property type="entry name" value="INTERMEMBRANE PHOSPHOLIPID TRANSPORT SYSTEM BINDING PROTEIN MLAC"/>
    <property type="match status" value="1"/>
</dbReference>
<dbReference type="RefSeq" id="WP_138014703.1">
    <property type="nucleotide sequence ID" value="NZ_SULI01000002.1"/>
</dbReference>
<evidence type="ECO:0000313" key="3">
    <source>
        <dbReference type="Proteomes" id="UP000306575"/>
    </source>
</evidence>
<protein>
    <submittedName>
        <fullName evidence="2">ABC transporter substrate-binding protein</fullName>
    </submittedName>
</protein>
<name>A0A4V6F3C3_9RHOB</name>
<keyword evidence="1" id="KW-0732">Signal</keyword>
<accession>A0A4V6F3C3</accession>
<evidence type="ECO:0000313" key="2">
    <source>
        <dbReference type="EMBL" id="TKZ21991.1"/>
    </source>
</evidence>